<dbReference type="SMART" id="SM00863">
    <property type="entry name" value="tRNA_SAD"/>
    <property type="match status" value="1"/>
</dbReference>
<dbReference type="AlphaFoldDB" id="A0A1F5BVF2"/>
<dbReference type="FunFam" id="3.40.50.800:FF:000001">
    <property type="entry name" value="Threonine--tRNA ligase"/>
    <property type="match status" value="1"/>
</dbReference>
<dbReference type="PANTHER" id="PTHR11451:SF44">
    <property type="entry name" value="THREONINE--TRNA LIGASE, CHLOROPLASTIC_MITOCHONDRIAL 2"/>
    <property type="match status" value="1"/>
</dbReference>
<dbReference type="Pfam" id="PF03129">
    <property type="entry name" value="HGTP_anticodon"/>
    <property type="match status" value="1"/>
</dbReference>
<evidence type="ECO:0000256" key="6">
    <source>
        <dbReference type="ARBA" id="ARBA00022741"/>
    </source>
</evidence>
<dbReference type="InterPro" id="IPR002314">
    <property type="entry name" value="aa-tRNA-synt_IIb"/>
</dbReference>
<dbReference type="NCBIfam" id="TIGR00418">
    <property type="entry name" value="thrS"/>
    <property type="match status" value="1"/>
</dbReference>
<dbReference type="Pfam" id="PF00587">
    <property type="entry name" value="tRNA-synt_2b"/>
    <property type="match status" value="1"/>
</dbReference>
<evidence type="ECO:0000313" key="15">
    <source>
        <dbReference type="EMBL" id="OGD34576.1"/>
    </source>
</evidence>
<dbReference type="GO" id="GO:0005737">
    <property type="term" value="C:cytoplasm"/>
    <property type="evidence" value="ECO:0007669"/>
    <property type="project" value="UniProtKB-SubCell"/>
</dbReference>
<organism evidence="15 16">
    <name type="scientific">Candidatus Azambacteria bacterium RIFCSPLOWO2_01_FULL_46_25</name>
    <dbReference type="NCBI Taxonomy" id="1797298"/>
    <lineage>
        <taxon>Bacteria</taxon>
        <taxon>Candidatus Azamiibacteriota</taxon>
    </lineage>
</organism>
<evidence type="ECO:0000256" key="11">
    <source>
        <dbReference type="ARBA" id="ARBA00023146"/>
    </source>
</evidence>
<evidence type="ECO:0000256" key="4">
    <source>
        <dbReference type="ARBA" id="ARBA00022598"/>
    </source>
</evidence>
<comment type="caution">
    <text evidence="15">The sequence shown here is derived from an EMBL/GenBank/DDBJ whole genome shotgun (WGS) entry which is preliminary data.</text>
</comment>
<keyword evidence="9 13" id="KW-0694">RNA-binding</keyword>
<dbReference type="EC" id="6.1.1.3" evidence="13"/>
<feature type="binding site" evidence="13">
    <location>
        <position position="289"/>
    </location>
    <ligand>
        <name>Zn(2+)</name>
        <dbReference type="ChEBI" id="CHEBI:29105"/>
        <note>catalytic</note>
    </ligand>
</feature>
<evidence type="ECO:0000313" key="16">
    <source>
        <dbReference type="Proteomes" id="UP000176650"/>
    </source>
</evidence>
<evidence type="ECO:0000256" key="2">
    <source>
        <dbReference type="ARBA" id="ARBA00022490"/>
    </source>
</evidence>
<dbReference type="SUPFAM" id="SSF52954">
    <property type="entry name" value="Class II aaRS ABD-related"/>
    <property type="match status" value="1"/>
</dbReference>
<comment type="catalytic activity">
    <reaction evidence="12 13">
        <text>tRNA(Thr) + L-threonine + ATP = L-threonyl-tRNA(Thr) + AMP + diphosphate + H(+)</text>
        <dbReference type="Rhea" id="RHEA:24624"/>
        <dbReference type="Rhea" id="RHEA-COMP:9670"/>
        <dbReference type="Rhea" id="RHEA-COMP:9704"/>
        <dbReference type="ChEBI" id="CHEBI:15378"/>
        <dbReference type="ChEBI" id="CHEBI:30616"/>
        <dbReference type="ChEBI" id="CHEBI:33019"/>
        <dbReference type="ChEBI" id="CHEBI:57926"/>
        <dbReference type="ChEBI" id="CHEBI:78442"/>
        <dbReference type="ChEBI" id="CHEBI:78534"/>
        <dbReference type="ChEBI" id="CHEBI:456215"/>
        <dbReference type="EC" id="6.1.1.3"/>
    </reaction>
</comment>
<accession>A0A1F5BVF2</accession>
<dbReference type="PANTHER" id="PTHR11451">
    <property type="entry name" value="THREONINE-TRNA LIGASE"/>
    <property type="match status" value="1"/>
</dbReference>
<dbReference type="Gene3D" id="3.30.980.10">
    <property type="entry name" value="Threonyl-trna Synthetase, Chain A, domain 2"/>
    <property type="match status" value="1"/>
</dbReference>
<evidence type="ECO:0000256" key="13">
    <source>
        <dbReference type="HAMAP-Rule" id="MF_00184"/>
    </source>
</evidence>
<dbReference type="InterPro" id="IPR002320">
    <property type="entry name" value="Thr-tRNA-ligase_IIa"/>
</dbReference>
<dbReference type="GO" id="GO:0004829">
    <property type="term" value="F:threonine-tRNA ligase activity"/>
    <property type="evidence" value="ECO:0007669"/>
    <property type="project" value="UniProtKB-UniRule"/>
</dbReference>
<feature type="binding site" evidence="13">
    <location>
        <position position="470"/>
    </location>
    <ligand>
        <name>Zn(2+)</name>
        <dbReference type="ChEBI" id="CHEBI:29105"/>
        <note>catalytic</note>
    </ligand>
</feature>
<dbReference type="CDD" id="cd00860">
    <property type="entry name" value="ThrRS_anticodon"/>
    <property type="match status" value="1"/>
</dbReference>
<dbReference type="GO" id="GO:0046872">
    <property type="term" value="F:metal ion binding"/>
    <property type="evidence" value="ECO:0007669"/>
    <property type="project" value="UniProtKB-KW"/>
</dbReference>
<keyword evidence="2 13" id="KW-0963">Cytoplasm</keyword>
<dbReference type="InterPro" id="IPR012947">
    <property type="entry name" value="tRNA_SAD"/>
</dbReference>
<feature type="domain" description="Aminoacyl-transfer RNA synthetases class-II family profile" evidence="14">
    <location>
        <begin position="223"/>
        <end position="493"/>
    </location>
</feature>
<dbReference type="GO" id="GO:0006435">
    <property type="term" value="P:threonyl-tRNA aminoacylation"/>
    <property type="evidence" value="ECO:0007669"/>
    <property type="project" value="UniProtKB-UniRule"/>
</dbReference>
<dbReference type="SUPFAM" id="SSF55681">
    <property type="entry name" value="Class II aaRS and biotin synthetases"/>
    <property type="match status" value="1"/>
</dbReference>
<comment type="similarity">
    <text evidence="1 13">Belongs to the class-II aminoacyl-tRNA synthetase family.</text>
</comment>
<dbReference type="InterPro" id="IPR047246">
    <property type="entry name" value="ThrRS_anticodon"/>
</dbReference>
<evidence type="ECO:0000259" key="14">
    <source>
        <dbReference type="PROSITE" id="PS50862"/>
    </source>
</evidence>
<dbReference type="FunFam" id="3.30.980.10:FF:000005">
    <property type="entry name" value="Threonyl-tRNA synthetase, mitochondrial"/>
    <property type="match status" value="1"/>
</dbReference>
<evidence type="ECO:0000256" key="12">
    <source>
        <dbReference type="ARBA" id="ARBA00049515"/>
    </source>
</evidence>
<comment type="caution">
    <text evidence="13">Lacks conserved residue(s) required for the propagation of feature annotation.</text>
</comment>
<dbReference type="PROSITE" id="PS50862">
    <property type="entry name" value="AA_TRNA_LIGASE_II"/>
    <property type="match status" value="1"/>
</dbReference>
<dbReference type="HAMAP" id="MF_00184">
    <property type="entry name" value="Thr_tRNA_synth"/>
    <property type="match status" value="1"/>
</dbReference>
<keyword evidence="3 13" id="KW-0820">tRNA-binding</keyword>
<dbReference type="Proteomes" id="UP000176650">
    <property type="component" value="Unassembled WGS sequence"/>
</dbReference>
<dbReference type="InterPro" id="IPR033728">
    <property type="entry name" value="ThrRS_core"/>
</dbReference>
<protein>
    <recommendedName>
        <fullName evidence="13">Threonine--tRNA ligase</fullName>
        <ecNumber evidence="13">6.1.1.3</ecNumber>
    </recommendedName>
    <alternativeName>
        <fullName evidence="13">Threonyl-tRNA synthetase</fullName>
        <shortName evidence="13">ThrRS</shortName>
    </alternativeName>
</protein>
<dbReference type="STRING" id="1797298.A2988_03670"/>
<comment type="subcellular location">
    <subcellularLocation>
        <location evidence="13">Cytoplasm</location>
    </subcellularLocation>
</comment>
<dbReference type="CDD" id="cd00771">
    <property type="entry name" value="ThrRS_core"/>
    <property type="match status" value="1"/>
</dbReference>
<evidence type="ECO:0000256" key="9">
    <source>
        <dbReference type="ARBA" id="ARBA00022884"/>
    </source>
</evidence>
<sequence length="594" mass="67461">MLYMHNDDLHKIRHSLAHLLASVVLEQDPGAKLGVGPVVENGFYYDILTTKPISENQLPALENKIRALIKKNLPFMQENISIAQARELFASQPFKLELISDIETKGATSVDESLKQEGKNVVSIYKTGRFTDLCQGPHVKHSGEIKPDAFKLTKLAGAYWRGSEKNAMLTRVYGVAFATKKELDGHLTFEAEAQRRDHRKLGKELGLFTISPLVGAGLPLIQPKGAIVRRGIEQFLWELHKEKGHQHVWTPHIAKEDLYITSGHAEKFGDELFRVQGKEEKFIMKPMNCPHHMQIFADNQFSYRDMPVRYFEPATVYRDEKSGQLGGLTRVRSITQDDGHLFCSVDQIQKEVSTIVGIIKKFYKTFGMMDGYWVSLSVRGEDKSGYLGTEQAWTAAEHALETAAKYNKLNYKRVEGEAVFYGPKLDFMFKDAIGRPWQLATIQCDFNLPERFNLSFTNNKGEKERPVVIHRAISGSLERFMGILIEHFAGAFPLWLAPVQAWVMPIGKKHKKYAKEVYKLLAEASIRVELKDDNETIGKKIREGEKQKIPYMLIIGDKEVKSQSVAVRTKGKDKGPLKTKKLLAQMQAEIEKKK</sequence>
<keyword evidence="5 13" id="KW-0479">Metal-binding</keyword>
<keyword evidence="11 13" id="KW-0030">Aminoacyl-tRNA synthetase</keyword>
<dbReference type="EMBL" id="MEYS01000001">
    <property type="protein sequence ID" value="OGD34576.1"/>
    <property type="molecule type" value="Genomic_DNA"/>
</dbReference>
<dbReference type="InterPro" id="IPR018163">
    <property type="entry name" value="Thr/Ala-tRNA-synth_IIc_edit"/>
</dbReference>
<dbReference type="SUPFAM" id="SSF55186">
    <property type="entry name" value="ThrRS/AlaRS common domain"/>
    <property type="match status" value="1"/>
</dbReference>
<dbReference type="GO" id="GO:0005524">
    <property type="term" value="F:ATP binding"/>
    <property type="evidence" value="ECO:0007669"/>
    <property type="project" value="UniProtKB-UniRule"/>
</dbReference>
<dbReference type="PRINTS" id="PR01047">
    <property type="entry name" value="TRNASYNTHTHR"/>
</dbReference>
<keyword evidence="6 13" id="KW-0547">Nucleotide-binding</keyword>
<proteinExistence type="inferred from homology"/>
<evidence type="ECO:0000256" key="10">
    <source>
        <dbReference type="ARBA" id="ARBA00022917"/>
    </source>
</evidence>
<dbReference type="InterPro" id="IPR004154">
    <property type="entry name" value="Anticodon-bd"/>
</dbReference>
<evidence type="ECO:0000256" key="3">
    <source>
        <dbReference type="ARBA" id="ARBA00022555"/>
    </source>
</evidence>
<keyword evidence="8 13" id="KW-0067">ATP-binding</keyword>
<dbReference type="GO" id="GO:0000049">
    <property type="term" value="F:tRNA binding"/>
    <property type="evidence" value="ECO:0007669"/>
    <property type="project" value="UniProtKB-KW"/>
</dbReference>
<evidence type="ECO:0000256" key="7">
    <source>
        <dbReference type="ARBA" id="ARBA00022833"/>
    </source>
</evidence>
<dbReference type="InterPro" id="IPR036621">
    <property type="entry name" value="Anticodon-bd_dom_sf"/>
</dbReference>
<name>A0A1F5BVF2_9BACT</name>
<dbReference type="InterPro" id="IPR045864">
    <property type="entry name" value="aa-tRNA-synth_II/BPL/LPL"/>
</dbReference>
<feature type="binding site" evidence="13">
    <location>
        <position position="340"/>
    </location>
    <ligand>
        <name>Zn(2+)</name>
        <dbReference type="ChEBI" id="CHEBI:29105"/>
        <note>catalytic</note>
    </ligand>
</feature>
<reference evidence="15 16" key="1">
    <citation type="journal article" date="2016" name="Nat. Commun.">
        <title>Thousands of microbial genomes shed light on interconnected biogeochemical processes in an aquifer system.</title>
        <authorList>
            <person name="Anantharaman K."/>
            <person name="Brown C.T."/>
            <person name="Hug L.A."/>
            <person name="Sharon I."/>
            <person name="Castelle C.J."/>
            <person name="Probst A.J."/>
            <person name="Thomas B.C."/>
            <person name="Singh A."/>
            <person name="Wilkins M.J."/>
            <person name="Karaoz U."/>
            <person name="Brodie E.L."/>
            <person name="Williams K.H."/>
            <person name="Hubbard S.S."/>
            <person name="Banfield J.F."/>
        </authorList>
    </citation>
    <scope>NUCLEOTIDE SEQUENCE [LARGE SCALE GENOMIC DNA]</scope>
</reference>
<dbReference type="Gene3D" id="3.40.50.800">
    <property type="entry name" value="Anticodon-binding domain"/>
    <property type="match status" value="1"/>
</dbReference>
<dbReference type="InterPro" id="IPR006195">
    <property type="entry name" value="aa-tRNA-synth_II"/>
</dbReference>
<evidence type="ECO:0000256" key="8">
    <source>
        <dbReference type="ARBA" id="ARBA00022840"/>
    </source>
</evidence>
<comment type="cofactor">
    <cofactor evidence="13">
        <name>Zn(2+)</name>
        <dbReference type="ChEBI" id="CHEBI:29105"/>
    </cofactor>
    <text evidence="13">Binds 1 zinc ion per subunit.</text>
</comment>
<keyword evidence="4 13" id="KW-0436">Ligase</keyword>
<keyword evidence="7 13" id="KW-0862">Zinc</keyword>
<comment type="subunit">
    <text evidence="13">Homodimer.</text>
</comment>
<dbReference type="FunFam" id="3.30.930.10:FF:000002">
    <property type="entry name" value="Threonine--tRNA ligase"/>
    <property type="match status" value="1"/>
</dbReference>
<dbReference type="Gene3D" id="3.30.930.10">
    <property type="entry name" value="Bira Bifunctional Protein, Domain 2"/>
    <property type="match status" value="1"/>
</dbReference>
<gene>
    <name evidence="13" type="primary">thrS</name>
    <name evidence="15" type="ORF">A2988_03670</name>
</gene>
<dbReference type="Pfam" id="PF07973">
    <property type="entry name" value="tRNA_SAD"/>
    <property type="match status" value="1"/>
</dbReference>
<evidence type="ECO:0000256" key="5">
    <source>
        <dbReference type="ARBA" id="ARBA00022723"/>
    </source>
</evidence>
<keyword evidence="10 13" id="KW-0648">Protein biosynthesis</keyword>
<evidence type="ECO:0000256" key="1">
    <source>
        <dbReference type="ARBA" id="ARBA00008226"/>
    </source>
</evidence>